<keyword evidence="3" id="KW-0328">Glycosyltransferase</keyword>
<dbReference type="InterPro" id="IPR038731">
    <property type="entry name" value="RgtA/B/C-like"/>
</dbReference>
<evidence type="ECO:0000256" key="5">
    <source>
        <dbReference type="ARBA" id="ARBA00022692"/>
    </source>
</evidence>
<feature type="transmembrane region" description="Helical" evidence="8">
    <location>
        <begin position="128"/>
        <end position="145"/>
    </location>
</feature>
<evidence type="ECO:0000256" key="8">
    <source>
        <dbReference type="SAM" id="Phobius"/>
    </source>
</evidence>
<keyword evidence="6 8" id="KW-1133">Transmembrane helix</keyword>
<feature type="transmembrane region" description="Helical" evidence="8">
    <location>
        <begin position="179"/>
        <end position="207"/>
    </location>
</feature>
<keyword evidence="2" id="KW-1003">Cell membrane</keyword>
<organism evidence="10 11">
    <name type="scientific">Candidatus Woesebacteria bacterium GW2011_GWA1_39_8</name>
    <dbReference type="NCBI Taxonomy" id="1618552"/>
    <lineage>
        <taxon>Bacteria</taxon>
        <taxon>Candidatus Woeseibacteriota</taxon>
    </lineage>
</organism>
<feature type="transmembrane region" description="Helical" evidence="8">
    <location>
        <begin position="327"/>
        <end position="351"/>
    </location>
</feature>
<evidence type="ECO:0000313" key="10">
    <source>
        <dbReference type="EMBL" id="KKR29399.1"/>
    </source>
</evidence>
<proteinExistence type="predicted"/>
<dbReference type="GO" id="GO:0016763">
    <property type="term" value="F:pentosyltransferase activity"/>
    <property type="evidence" value="ECO:0007669"/>
    <property type="project" value="TreeGrafter"/>
</dbReference>
<dbReference type="AlphaFoldDB" id="A0A0G0PMG5"/>
<feature type="transmembrane region" description="Helical" evidence="8">
    <location>
        <begin position="93"/>
        <end position="116"/>
    </location>
</feature>
<dbReference type="EMBL" id="LBXL01000031">
    <property type="protein sequence ID" value="KKR29399.1"/>
    <property type="molecule type" value="Genomic_DNA"/>
</dbReference>
<evidence type="ECO:0000256" key="7">
    <source>
        <dbReference type="ARBA" id="ARBA00023136"/>
    </source>
</evidence>
<gene>
    <name evidence="10" type="ORF">UT61_C0031G0002</name>
</gene>
<comment type="subcellular location">
    <subcellularLocation>
        <location evidence="1">Cell membrane</location>
        <topology evidence="1">Multi-pass membrane protein</topology>
    </subcellularLocation>
</comment>
<accession>A0A0G0PMG5</accession>
<dbReference type="PANTHER" id="PTHR33908">
    <property type="entry name" value="MANNOSYLTRANSFERASE YKCB-RELATED"/>
    <property type="match status" value="1"/>
</dbReference>
<dbReference type="InterPro" id="IPR050297">
    <property type="entry name" value="LipidA_mod_glycosyltrf_83"/>
</dbReference>
<evidence type="ECO:0000256" key="1">
    <source>
        <dbReference type="ARBA" id="ARBA00004651"/>
    </source>
</evidence>
<reference evidence="10 11" key="1">
    <citation type="journal article" date="2015" name="Nature">
        <title>rRNA introns, odd ribosomes, and small enigmatic genomes across a large radiation of phyla.</title>
        <authorList>
            <person name="Brown C.T."/>
            <person name="Hug L.A."/>
            <person name="Thomas B.C."/>
            <person name="Sharon I."/>
            <person name="Castelle C.J."/>
            <person name="Singh A."/>
            <person name="Wilkins M.J."/>
            <person name="Williams K.H."/>
            <person name="Banfield J.F."/>
        </authorList>
    </citation>
    <scope>NUCLEOTIDE SEQUENCE [LARGE SCALE GENOMIC DNA]</scope>
</reference>
<protein>
    <recommendedName>
        <fullName evidence="9">Glycosyltransferase RgtA/B/C/D-like domain-containing protein</fullName>
    </recommendedName>
</protein>
<evidence type="ECO:0000259" key="9">
    <source>
        <dbReference type="Pfam" id="PF13231"/>
    </source>
</evidence>
<sequence>MFKISWKIILILGILLRVIYFLLVPQGQSPDEAFILKRVWANQNNPSTLIYPDSKNFYYPNNEYYYPPLYFVSAYVLTRILPVSQNPDYYSWFLKSVFILRTFSLFLSAITLFVFWKILNEVVSSQTVKLGSFVFISMLPSLATFSISANHNNLVFFLTSMFVYYLLSHRKRVNIRLFVISGGLFGLALLTKFDSIIFLPFVGYLFFAGKKKYNINWRLYLAFVVSFIACGGWWFIGELVKYGWYYNREMFASALSDYVSPFAFLGYSSVVILNAFKTFFATGGVFNNIFLSTKDYLLLFILTTVSFVGCVKLSIVSIRNEKKIHSIYLVFLSSFILNLFMFCYINFYLVFQPQGRYFFSSIVLLSVVWIGGIYSVFPTRLRNLMPLAIVSVFTYLNIMNFDCYARTYHKFNIVATNSVSCGGSYVPVTGIYSD</sequence>
<dbReference type="PANTHER" id="PTHR33908:SF11">
    <property type="entry name" value="MEMBRANE PROTEIN"/>
    <property type="match status" value="1"/>
</dbReference>
<feature type="transmembrane region" description="Helical" evidence="8">
    <location>
        <begin position="219"/>
        <end position="237"/>
    </location>
</feature>
<comment type="caution">
    <text evidence="10">The sequence shown here is derived from an EMBL/GenBank/DDBJ whole genome shotgun (WGS) entry which is preliminary data.</text>
</comment>
<evidence type="ECO:0000256" key="3">
    <source>
        <dbReference type="ARBA" id="ARBA00022676"/>
    </source>
</evidence>
<feature type="transmembrane region" description="Helical" evidence="8">
    <location>
        <begin position="6"/>
        <end position="24"/>
    </location>
</feature>
<dbReference type="Pfam" id="PF13231">
    <property type="entry name" value="PMT_2"/>
    <property type="match status" value="1"/>
</dbReference>
<feature type="transmembrane region" description="Helical" evidence="8">
    <location>
        <begin position="384"/>
        <end position="401"/>
    </location>
</feature>
<dbReference type="GO" id="GO:0005886">
    <property type="term" value="C:plasma membrane"/>
    <property type="evidence" value="ECO:0007669"/>
    <property type="project" value="UniProtKB-SubCell"/>
</dbReference>
<evidence type="ECO:0000256" key="2">
    <source>
        <dbReference type="ARBA" id="ARBA00022475"/>
    </source>
</evidence>
<dbReference type="Proteomes" id="UP000034793">
    <property type="component" value="Unassembled WGS sequence"/>
</dbReference>
<keyword evidence="4" id="KW-0808">Transferase</keyword>
<feature type="transmembrane region" description="Helical" evidence="8">
    <location>
        <begin position="296"/>
        <end position="315"/>
    </location>
</feature>
<name>A0A0G0PMG5_9BACT</name>
<dbReference type="GO" id="GO:0009103">
    <property type="term" value="P:lipopolysaccharide biosynthetic process"/>
    <property type="evidence" value="ECO:0007669"/>
    <property type="project" value="UniProtKB-ARBA"/>
</dbReference>
<feature type="transmembrane region" description="Helical" evidence="8">
    <location>
        <begin position="357"/>
        <end position="377"/>
    </location>
</feature>
<evidence type="ECO:0000256" key="6">
    <source>
        <dbReference type="ARBA" id="ARBA00022989"/>
    </source>
</evidence>
<evidence type="ECO:0000313" key="11">
    <source>
        <dbReference type="Proteomes" id="UP000034793"/>
    </source>
</evidence>
<feature type="domain" description="Glycosyltransferase RgtA/B/C/D-like" evidence="9">
    <location>
        <begin position="96"/>
        <end position="230"/>
    </location>
</feature>
<keyword evidence="7 8" id="KW-0472">Membrane</keyword>
<keyword evidence="5 8" id="KW-0812">Transmembrane</keyword>
<evidence type="ECO:0000256" key="4">
    <source>
        <dbReference type="ARBA" id="ARBA00022679"/>
    </source>
</evidence>